<organism evidence="7 8">
    <name type="scientific">Mizuhopecten yessoensis</name>
    <name type="common">Japanese scallop</name>
    <name type="synonym">Patinopecten yessoensis</name>
    <dbReference type="NCBI Taxonomy" id="6573"/>
    <lineage>
        <taxon>Eukaryota</taxon>
        <taxon>Metazoa</taxon>
        <taxon>Spiralia</taxon>
        <taxon>Lophotrochozoa</taxon>
        <taxon>Mollusca</taxon>
        <taxon>Bivalvia</taxon>
        <taxon>Autobranchia</taxon>
        <taxon>Pteriomorphia</taxon>
        <taxon>Pectinida</taxon>
        <taxon>Pectinoidea</taxon>
        <taxon>Pectinidae</taxon>
        <taxon>Mizuhopecten</taxon>
    </lineage>
</organism>
<dbReference type="PIRSF" id="PIRSF002419">
    <property type="entry name" value="Tetraspanin"/>
    <property type="match status" value="1"/>
</dbReference>
<evidence type="ECO:0000313" key="8">
    <source>
        <dbReference type="Proteomes" id="UP000242188"/>
    </source>
</evidence>
<evidence type="ECO:0000256" key="1">
    <source>
        <dbReference type="ARBA" id="ARBA00004141"/>
    </source>
</evidence>
<feature type="transmembrane region" description="Helical" evidence="6">
    <location>
        <begin position="235"/>
        <end position="259"/>
    </location>
</feature>
<comment type="caution">
    <text evidence="7">The sequence shown here is derived from an EMBL/GenBank/DDBJ whole genome shotgun (WGS) entry which is preliminary data.</text>
</comment>
<sequence>MTGMTSTKNCMKATIMIASVPVIVIGAISLGLGLWIAFDNPSFIGLTHLEEFSVVEQSFVKNGAYIVIAGGACVLAFGIYGVIAAATESPVLLGVYVTLLSLVMAIEVAATVLGVVFKHMWEQNMEESVVEKIAERYDGILNSEDFFTYHFNNFQQEMECCGFYDYKDYVSNATMWNRTIDSSVAMVIPPACCKPLSDNDTSTLQNCVYAPTSDNAFLTGCKGAIEDLFYRYECVIIGVAAAIVFCQLLMMILTLVMLCTKVDNSYTFKDGKQT</sequence>
<dbReference type="InterPro" id="IPR018499">
    <property type="entry name" value="Tetraspanin/Peripherin"/>
</dbReference>
<dbReference type="InterPro" id="IPR008952">
    <property type="entry name" value="Tetraspanin_EC2_sf"/>
</dbReference>
<gene>
    <name evidence="7" type="ORF">KP79_PYT23543</name>
</gene>
<keyword evidence="4 6" id="KW-1133">Transmembrane helix</keyword>
<name>A0A210PEP9_MIZYE</name>
<feature type="transmembrane region" description="Helical" evidence="6">
    <location>
        <begin position="93"/>
        <end position="117"/>
    </location>
</feature>
<dbReference type="InterPro" id="IPR000301">
    <property type="entry name" value="Tetraspanin_animals"/>
</dbReference>
<dbReference type="PRINTS" id="PR00259">
    <property type="entry name" value="TMFOUR"/>
</dbReference>
<feature type="transmembrane region" description="Helical" evidence="6">
    <location>
        <begin position="12"/>
        <end position="38"/>
    </location>
</feature>
<dbReference type="EMBL" id="NEDP02076746">
    <property type="protein sequence ID" value="OWF34954.1"/>
    <property type="molecule type" value="Genomic_DNA"/>
</dbReference>
<accession>A0A210PEP9</accession>
<evidence type="ECO:0000256" key="2">
    <source>
        <dbReference type="ARBA" id="ARBA00006840"/>
    </source>
</evidence>
<protein>
    <recommendedName>
        <fullName evidence="6">Tetraspanin</fullName>
    </recommendedName>
</protein>
<evidence type="ECO:0000256" key="4">
    <source>
        <dbReference type="ARBA" id="ARBA00022989"/>
    </source>
</evidence>
<keyword evidence="3 6" id="KW-0812">Transmembrane</keyword>
<comment type="similarity">
    <text evidence="2 6">Belongs to the tetraspanin (TM4SF) family.</text>
</comment>
<dbReference type="Proteomes" id="UP000242188">
    <property type="component" value="Unassembled WGS sequence"/>
</dbReference>
<dbReference type="GO" id="GO:0005886">
    <property type="term" value="C:plasma membrane"/>
    <property type="evidence" value="ECO:0007669"/>
    <property type="project" value="TreeGrafter"/>
</dbReference>
<dbReference type="OrthoDB" id="6134317at2759"/>
<evidence type="ECO:0000256" key="6">
    <source>
        <dbReference type="RuleBase" id="RU361218"/>
    </source>
</evidence>
<dbReference type="AlphaFoldDB" id="A0A210PEP9"/>
<proteinExistence type="inferred from homology"/>
<keyword evidence="8" id="KW-1185">Reference proteome</keyword>
<dbReference type="Pfam" id="PF00335">
    <property type="entry name" value="Tetraspanin"/>
    <property type="match status" value="1"/>
</dbReference>
<feature type="transmembrane region" description="Helical" evidence="6">
    <location>
        <begin position="64"/>
        <end position="86"/>
    </location>
</feature>
<comment type="subcellular location">
    <subcellularLocation>
        <location evidence="1 6">Membrane</location>
        <topology evidence="1 6">Multi-pass membrane protein</topology>
    </subcellularLocation>
</comment>
<dbReference type="SUPFAM" id="SSF48652">
    <property type="entry name" value="Tetraspanin"/>
    <property type="match status" value="1"/>
</dbReference>
<dbReference type="PANTHER" id="PTHR19282">
    <property type="entry name" value="TETRASPANIN"/>
    <property type="match status" value="1"/>
</dbReference>
<evidence type="ECO:0000313" key="7">
    <source>
        <dbReference type="EMBL" id="OWF34954.1"/>
    </source>
</evidence>
<evidence type="ECO:0000256" key="3">
    <source>
        <dbReference type="ARBA" id="ARBA00022692"/>
    </source>
</evidence>
<dbReference type="PANTHER" id="PTHR19282:SF534">
    <property type="entry name" value="TETRASPANIN FAMILY-RELATED"/>
    <property type="match status" value="1"/>
</dbReference>
<keyword evidence="5 6" id="KW-0472">Membrane</keyword>
<evidence type="ECO:0000256" key="5">
    <source>
        <dbReference type="ARBA" id="ARBA00023136"/>
    </source>
</evidence>
<dbReference type="Gene3D" id="1.10.1450.10">
    <property type="entry name" value="Tetraspanin"/>
    <property type="match status" value="1"/>
</dbReference>
<reference evidence="7 8" key="1">
    <citation type="journal article" date="2017" name="Nat. Ecol. Evol.">
        <title>Scallop genome provides insights into evolution of bilaterian karyotype and development.</title>
        <authorList>
            <person name="Wang S."/>
            <person name="Zhang J."/>
            <person name="Jiao W."/>
            <person name="Li J."/>
            <person name="Xun X."/>
            <person name="Sun Y."/>
            <person name="Guo X."/>
            <person name="Huan P."/>
            <person name="Dong B."/>
            <person name="Zhang L."/>
            <person name="Hu X."/>
            <person name="Sun X."/>
            <person name="Wang J."/>
            <person name="Zhao C."/>
            <person name="Wang Y."/>
            <person name="Wang D."/>
            <person name="Huang X."/>
            <person name="Wang R."/>
            <person name="Lv J."/>
            <person name="Li Y."/>
            <person name="Zhang Z."/>
            <person name="Liu B."/>
            <person name="Lu W."/>
            <person name="Hui Y."/>
            <person name="Liang J."/>
            <person name="Zhou Z."/>
            <person name="Hou R."/>
            <person name="Li X."/>
            <person name="Liu Y."/>
            <person name="Li H."/>
            <person name="Ning X."/>
            <person name="Lin Y."/>
            <person name="Zhao L."/>
            <person name="Xing Q."/>
            <person name="Dou J."/>
            <person name="Li Y."/>
            <person name="Mao J."/>
            <person name="Guo H."/>
            <person name="Dou H."/>
            <person name="Li T."/>
            <person name="Mu C."/>
            <person name="Jiang W."/>
            <person name="Fu Q."/>
            <person name="Fu X."/>
            <person name="Miao Y."/>
            <person name="Liu J."/>
            <person name="Yu Q."/>
            <person name="Li R."/>
            <person name="Liao H."/>
            <person name="Li X."/>
            <person name="Kong Y."/>
            <person name="Jiang Z."/>
            <person name="Chourrout D."/>
            <person name="Li R."/>
            <person name="Bao Z."/>
        </authorList>
    </citation>
    <scope>NUCLEOTIDE SEQUENCE [LARGE SCALE GENOMIC DNA]</scope>
    <source>
        <strain evidence="7 8">PY_sf001</strain>
    </source>
</reference>